<dbReference type="PANTHER" id="PTHR46889:SF5">
    <property type="entry name" value="INTEGRASE PROTEIN"/>
    <property type="match status" value="1"/>
</dbReference>
<dbReference type="InterPro" id="IPR036397">
    <property type="entry name" value="RNaseH_sf"/>
</dbReference>
<comment type="caution">
    <text evidence="2">The sequence shown here is derived from an EMBL/GenBank/DDBJ whole genome shotgun (WGS) entry which is preliminary data.</text>
</comment>
<dbReference type="EMBL" id="JRLW01000061">
    <property type="protein sequence ID" value="KGO84939.1"/>
    <property type="molecule type" value="Genomic_DNA"/>
</dbReference>
<evidence type="ECO:0000313" key="2">
    <source>
        <dbReference type="EMBL" id="KGO84939.1"/>
    </source>
</evidence>
<protein>
    <submittedName>
        <fullName evidence="2">Transposase</fullName>
    </submittedName>
</protein>
<dbReference type="GO" id="GO:0015074">
    <property type="term" value="P:DNA integration"/>
    <property type="evidence" value="ECO:0007669"/>
    <property type="project" value="InterPro"/>
</dbReference>
<evidence type="ECO:0000259" key="1">
    <source>
        <dbReference type="PROSITE" id="PS50994"/>
    </source>
</evidence>
<dbReference type="GO" id="GO:0003676">
    <property type="term" value="F:nucleic acid binding"/>
    <property type="evidence" value="ECO:0007669"/>
    <property type="project" value="InterPro"/>
</dbReference>
<dbReference type="InterPro" id="IPR048020">
    <property type="entry name" value="Transpos_IS3"/>
</dbReference>
<dbReference type="SUPFAM" id="SSF53098">
    <property type="entry name" value="Ribonuclease H-like"/>
    <property type="match status" value="1"/>
</dbReference>
<dbReference type="Proteomes" id="UP000030121">
    <property type="component" value="Unassembled WGS sequence"/>
</dbReference>
<dbReference type="RefSeq" id="WP_035745185.1">
    <property type="nucleotide sequence ID" value="NZ_JRLW01000061.1"/>
</dbReference>
<keyword evidence="3" id="KW-1185">Reference proteome</keyword>
<dbReference type="Gene3D" id="3.30.420.10">
    <property type="entry name" value="Ribonuclease H-like superfamily/Ribonuclease H"/>
    <property type="match status" value="1"/>
</dbReference>
<organism evidence="2 3">
    <name type="scientific">Flavobacterium suncheonense GH29-5 = DSM 17707</name>
    <dbReference type="NCBI Taxonomy" id="1121899"/>
    <lineage>
        <taxon>Bacteria</taxon>
        <taxon>Pseudomonadati</taxon>
        <taxon>Bacteroidota</taxon>
        <taxon>Flavobacteriia</taxon>
        <taxon>Flavobacteriales</taxon>
        <taxon>Flavobacteriaceae</taxon>
        <taxon>Flavobacterium</taxon>
    </lineage>
</organism>
<evidence type="ECO:0000313" key="3">
    <source>
        <dbReference type="Proteomes" id="UP000030121"/>
    </source>
</evidence>
<name>A0A0A2LY54_9FLAO</name>
<dbReference type="eggNOG" id="COG2801">
    <property type="taxonomic scope" value="Bacteria"/>
</dbReference>
<dbReference type="AlphaFoldDB" id="A0A0A2LY54"/>
<dbReference type="PANTHER" id="PTHR46889">
    <property type="entry name" value="TRANSPOSASE INSF FOR INSERTION SEQUENCE IS3B-RELATED"/>
    <property type="match status" value="1"/>
</dbReference>
<dbReference type="PROSITE" id="PS50994">
    <property type="entry name" value="INTEGRASE"/>
    <property type="match status" value="1"/>
</dbReference>
<dbReference type="InterPro" id="IPR050900">
    <property type="entry name" value="Transposase_IS3/IS150/IS904"/>
</dbReference>
<dbReference type="NCBIfam" id="NF033516">
    <property type="entry name" value="transpos_IS3"/>
    <property type="match status" value="1"/>
</dbReference>
<accession>A0A0A2LY54</accession>
<reference evidence="2 3" key="1">
    <citation type="submission" date="2013-09" db="EMBL/GenBank/DDBJ databases">
        <authorList>
            <person name="Zeng Z."/>
            <person name="Chen C."/>
        </authorList>
    </citation>
    <scope>NUCLEOTIDE SEQUENCE [LARGE SCALE GENOMIC DNA]</scope>
    <source>
        <strain evidence="2 3">GH29-5</strain>
    </source>
</reference>
<feature type="domain" description="Integrase catalytic" evidence="1">
    <location>
        <begin position="89"/>
        <end position="263"/>
    </location>
</feature>
<proteinExistence type="predicted"/>
<sequence>MSRQGFNKKLKRLEQNEKAQNIIIEKVKQERKLQPQYGGKKLYKDLQSFFTENQIKIGRDAFLKLLKWNNLQIKKSKNFHTTTNSKHRFFRNPNRLNDLNITRSEQVWVSDITYIKIQENHAYLALVTDAYSKKIMGYKIANHMRTELVLDALKMALKNRKYHNRELIHHSDRGIQYCSPEFTQFAENKGIKLSNTQNSDPYENAIAERINRTIKYEYGLKQNIPDLKTAEKMVEKAVELYNNRRLHLSLNYQTPAFVHTSENVIYKSYKSNKKKRILA</sequence>
<dbReference type="Pfam" id="PF00665">
    <property type="entry name" value="rve"/>
    <property type="match status" value="1"/>
</dbReference>
<dbReference type="InterPro" id="IPR012337">
    <property type="entry name" value="RNaseH-like_sf"/>
</dbReference>
<gene>
    <name evidence="2" type="ORF">Q764_14295</name>
</gene>
<dbReference type="InterPro" id="IPR001584">
    <property type="entry name" value="Integrase_cat-core"/>
</dbReference>